<name>A0ABQ0FYY6_9PEZI</name>
<evidence type="ECO:0000313" key="4">
    <source>
        <dbReference type="Proteomes" id="UP001628179"/>
    </source>
</evidence>
<dbReference type="InterPro" id="IPR000801">
    <property type="entry name" value="Esterase-like"/>
</dbReference>
<accession>A0ABQ0FYY6</accession>
<dbReference type="PANTHER" id="PTHR40841">
    <property type="entry name" value="SIDEROPHORE TRIACETYLFUSARININE C ESTERASE"/>
    <property type="match status" value="1"/>
</dbReference>
<dbReference type="InterPro" id="IPR029058">
    <property type="entry name" value="AB_hydrolase_fold"/>
</dbReference>
<gene>
    <name evidence="3" type="ORF">MFIFM68171_00926</name>
</gene>
<evidence type="ECO:0000256" key="1">
    <source>
        <dbReference type="ARBA" id="ARBA00005622"/>
    </source>
</evidence>
<dbReference type="EMBL" id="BAAFSV010000001">
    <property type="protein sequence ID" value="GAB1310716.1"/>
    <property type="molecule type" value="Genomic_DNA"/>
</dbReference>
<comment type="similarity">
    <text evidence="1">Belongs to the esterase D family.</text>
</comment>
<protein>
    <submittedName>
        <fullName evidence="3">Siderophore esteras-like protein IroE-like protein</fullName>
    </submittedName>
</protein>
<dbReference type="InterPro" id="IPR052558">
    <property type="entry name" value="Siderophore_Hydrolase_D"/>
</dbReference>
<organism evidence="3 4">
    <name type="scientific">Madurella fahalii</name>
    <dbReference type="NCBI Taxonomy" id="1157608"/>
    <lineage>
        <taxon>Eukaryota</taxon>
        <taxon>Fungi</taxon>
        <taxon>Dikarya</taxon>
        <taxon>Ascomycota</taxon>
        <taxon>Pezizomycotina</taxon>
        <taxon>Sordariomycetes</taxon>
        <taxon>Sordariomycetidae</taxon>
        <taxon>Sordariales</taxon>
        <taxon>Sordariales incertae sedis</taxon>
        <taxon>Madurella</taxon>
    </lineage>
</organism>
<sequence length="316" mass="35573">MMTSLGDWTFTPYPPFPHTVFPNIALWNVSSVAKNMTYQVQVSWPFEWESRDVSDKTAVTMYVLDGNAMGMTAAEAWKRRVGLSFGQPDSVVVSIGYPLTDHVYSFAHRFSDYAPPFPTAQVPDPHGDEFVEFIGGTLRPWVRNALFPNVAFTRDALYGHSFGGLFVIYALISQPNMFDTYLSASPAIEWRNGSILDMVSDSLGTGLQGSSSFAARLRKSECISGNGTSNKPALMITYGSLEQFPVRRRTETEAEFRERKSYFQPLRMTEYCRELFDRVWASGRMRDVVIKEYVGQDHSGVAASAITDGIDYFVDW</sequence>
<evidence type="ECO:0000313" key="3">
    <source>
        <dbReference type="EMBL" id="GAB1310716.1"/>
    </source>
</evidence>
<proteinExistence type="inferred from homology"/>
<dbReference type="Pfam" id="PF00756">
    <property type="entry name" value="Esterase"/>
    <property type="match status" value="1"/>
</dbReference>
<comment type="caution">
    <text evidence="3">The sequence shown here is derived from an EMBL/GenBank/DDBJ whole genome shotgun (WGS) entry which is preliminary data.</text>
</comment>
<dbReference type="GeneID" id="98171671"/>
<dbReference type="Proteomes" id="UP001628179">
    <property type="component" value="Unassembled WGS sequence"/>
</dbReference>
<dbReference type="PANTHER" id="PTHR40841:SF2">
    <property type="entry name" value="SIDEROPHORE-DEGRADING ESTERASE (EUROFUNG)"/>
    <property type="match status" value="1"/>
</dbReference>
<keyword evidence="2" id="KW-0378">Hydrolase</keyword>
<dbReference type="SUPFAM" id="SSF53474">
    <property type="entry name" value="alpha/beta-Hydrolases"/>
    <property type="match status" value="1"/>
</dbReference>
<keyword evidence="4" id="KW-1185">Reference proteome</keyword>
<dbReference type="RefSeq" id="XP_070912449.1">
    <property type="nucleotide sequence ID" value="XM_071056348.1"/>
</dbReference>
<dbReference type="Gene3D" id="3.40.50.1820">
    <property type="entry name" value="alpha/beta hydrolase"/>
    <property type="match status" value="1"/>
</dbReference>
<reference evidence="3 4" key="1">
    <citation type="submission" date="2024-09" db="EMBL/GenBank/DDBJ databases">
        <title>Itraconazole resistance in Madurella fahalii resulting from another homologue of gene encoding cytochrome P450 14-alpha sterol demethylase (CYP51).</title>
        <authorList>
            <person name="Yoshioka I."/>
            <person name="Fahal A.H."/>
            <person name="Kaneko S."/>
            <person name="Yaguchi T."/>
        </authorList>
    </citation>
    <scope>NUCLEOTIDE SEQUENCE [LARGE SCALE GENOMIC DNA]</scope>
    <source>
        <strain evidence="3 4">IFM 68171</strain>
    </source>
</reference>
<evidence type="ECO:0000256" key="2">
    <source>
        <dbReference type="ARBA" id="ARBA00022801"/>
    </source>
</evidence>